<protein>
    <submittedName>
        <fullName evidence="1">Uncharacterized protein</fullName>
    </submittedName>
</protein>
<dbReference type="AlphaFoldDB" id="A0A0F9EKK9"/>
<dbReference type="EMBL" id="LAZR01024604">
    <property type="protein sequence ID" value="KKL74574.1"/>
    <property type="molecule type" value="Genomic_DNA"/>
</dbReference>
<evidence type="ECO:0000313" key="1">
    <source>
        <dbReference type="EMBL" id="KKL74574.1"/>
    </source>
</evidence>
<organism evidence="1">
    <name type="scientific">marine sediment metagenome</name>
    <dbReference type="NCBI Taxonomy" id="412755"/>
    <lineage>
        <taxon>unclassified sequences</taxon>
        <taxon>metagenomes</taxon>
        <taxon>ecological metagenomes</taxon>
    </lineage>
</organism>
<name>A0A0F9EKK9_9ZZZZ</name>
<gene>
    <name evidence="1" type="ORF">LCGC14_2063490</name>
</gene>
<comment type="caution">
    <text evidence="1">The sequence shown here is derived from an EMBL/GenBank/DDBJ whole genome shotgun (WGS) entry which is preliminary data.</text>
</comment>
<accession>A0A0F9EKK9</accession>
<reference evidence="1" key="1">
    <citation type="journal article" date="2015" name="Nature">
        <title>Complex archaea that bridge the gap between prokaryotes and eukaryotes.</title>
        <authorList>
            <person name="Spang A."/>
            <person name="Saw J.H."/>
            <person name="Jorgensen S.L."/>
            <person name="Zaremba-Niedzwiedzka K."/>
            <person name="Martijn J."/>
            <person name="Lind A.E."/>
            <person name="van Eijk R."/>
            <person name="Schleper C."/>
            <person name="Guy L."/>
            <person name="Ettema T.J."/>
        </authorList>
    </citation>
    <scope>NUCLEOTIDE SEQUENCE</scope>
</reference>
<proteinExistence type="predicted"/>
<sequence>MPLVKVKTRVDRRLTPFLSKEFNKEFGNLSREVAFKTAKRIRRRIR</sequence>
<feature type="non-terminal residue" evidence="1">
    <location>
        <position position="46"/>
    </location>
</feature>